<evidence type="ECO:0000313" key="2">
    <source>
        <dbReference type="Proteomes" id="UP000604475"/>
    </source>
</evidence>
<proteinExistence type="predicted"/>
<sequence>MREATNLSWTDTPFGGARRPFANRTPLLAAFSVNATGHSPAAAAVYLPLPRARSLTVTDGTVRFGFHAIAAEEPAETSAVTASIDALLVQARRQAAILAGHRLGDQLAALPAAGAGQPARGITAMRAAWHSQPAERGLARLHDTGSGPGPITLADICAGYNLALPADIPLAGPDQATSQILRQLLIYALAIALIAARNVDRYQWQALHPGAVVEAAAWDQLTDLPLRLL</sequence>
<name>A0A937RNU5_9ACTN</name>
<keyword evidence="2" id="KW-1185">Reference proteome</keyword>
<dbReference type="Proteomes" id="UP000604475">
    <property type="component" value="Unassembled WGS sequence"/>
</dbReference>
<reference evidence="1" key="1">
    <citation type="submission" date="2020-12" db="EMBL/GenBank/DDBJ databases">
        <title>Genomic characterization of non-nitrogen-fixing Frankia strains.</title>
        <authorList>
            <person name="Carlos-Shanley C."/>
            <person name="Guerra T."/>
            <person name="Hahn D."/>
        </authorList>
    </citation>
    <scope>NUCLEOTIDE SEQUENCE</scope>
    <source>
        <strain evidence="1">CN6</strain>
    </source>
</reference>
<comment type="caution">
    <text evidence="1">The sequence shown here is derived from an EMBL/GenBank/DDBJ whole genome shotgun (WGS) entry which is preliminary data.</text>
</comment>
<dbReference type="EMBL" id="JAEACQ010000298">
    <property type="protein sequence ID" value="MBL7632209.1"/>
    <property type="molecule type" value="Genomic_DNA"/>
</dbReference>
<gene>
    <name evidence="1" type="ORF">I7412_34665</name>
</gene>
<dbReference type="RefSeq" id="WP_203004013.1">
    <property type="nucleotide sequence ID" value="NZ_JADWYU010000154.1"/>
</dbReference>
<evidence type="ECO:0000313" key="1">
    <source>
        <dbReference type="EMBL" id="MBL7632209.1"/>
    </source>
</evidence>
<accession>A0A937RNU5</accession>
<protein>
    <submittedName>
        <fullName evidence="1">Uncharacterized protein</fullName>
    </submittedName>
</protein>
<organism evidence="1 2">
    <name type="scientific">Frankia nepalensis</name>
    <dbReference type="NCBI Taxonomy" id="1836974"/>
    <lineage>
        <taxon>Bacteria</taxon>
        <taxon>Bacillati</taxon>
        <taxon>Actinomycetota</taxon>
        <taxon>Actinomycetes</taxon>
        <taxon>Frankiales</taxon>
        <taxon>Frankiaceae</taxon>
        <taxon>Frankia</taxon>
    </lineage>
</organism>
<dbReference type="AlphaFoldDB" id="A0A937RNU5"/>